<evidence type="ECO:0000313" key="13">
    <source>
        <dbReference type="Proteomes" id="UP000824469"/>
    </source>
</evidence>
<dbReference type="AlphaFoldDB" id="A0AA38F968"/>
<comment type="caution">
    <text evidence="11">The sequence shown here is derived from an EMBL/GenBank/DDBJ whole genome shotgun (WGS) entry which is preliminary data.</text>
</comment>
<evidence type="ECO:0000256" key="5">
    <source>
        <dbReference type="ARBA" id="ARBA00022801"/>
    </source>
</evidence>
<dbReference type="CDD" id="cd00519">
    <property type="entry name" value="Lipase_3"/>
    <property type="match status" value="1"/>
</dbReference>
<dbReference type="GO" id="GO:0008970">
    <property type="term" value="F:phospholipase A1 activity"/>
    <property type="evidence" value="ECO:0007669"/>
    <property type="project" value="UniProtKB-ARBA"/>
</dbReference>
<keyword evidence="7" id="KW-0442">Lipid degradation</keyword>
<keyword evidence="3" id="KW-0150">Chloroplast</keyword>
<dbReference type="PANTHER" id="PTHR31403:SF7">
    <property type="entry name" value="PHOSPHOLIPASE A1-IGAMMA3, CHLOROPLASTIC"/>
    <property type="match status" value="1"/>
</dbReference>
<dbReference type="InterPro" id="IPR029058">
    <property type="entry name" value="AB_hydrolase_fold"/>
</dbReference>
<name>A0AA38F968_TAXCH</name>
<evidence type="ECO:0000256" key="9">
    <source>
        <dbReference type="SAM" id="MobiDB-lite"/>
    </source>
</evidence>
<evidence type="ECO:0000256" key="8">
    <source>
        <dbReference type="ARBA" id="ARBA00023098"/>
    </source>
</evidence>
<sequence>MAVFPLPHVEGDDSAENKLASQTKSSSLPLSSDMEKGRQPQLCDVWRDVQGANDWKDLLDPIDSFLKAEALRYGDLAQLCYDAFDGDTYSKYYGTCYHNKDALFEKMGIPSCGYQVTKYIYANTDMLNQLFGEKPKDRGVWLGFVAVCTDPNEIKRLGRRDIVIAWRGTQTTQEWIQNLRDFLVPTRLSYKCGRTGKDHIISEGVRIERGFLSCYTSTIRQHEDSEGNTVNISTRDLILAEVGRLLKVYENEIDNLSITFTGHSLGAALATLSAYDVKQMLNSDHFDDHIPVAVFAFASPRVGNLAFAKLAEKIGVKVLRFVNKSDVVPKVPGLFMNENMGFLSKFLHWLPWTYFHVGMEVALENDSSQYLAHTHNLAYFHNLEVYLHLLDGYVGDNKPFNSCGRDHALVNKSCDLLKEKYEIPPNWWQKQNKGLIQDPHGKWMQPTKSVDEED</sequence>
<keyword evidence="6" id="KW-0809">Transit peptide</keyword>
<evidence type="ECO:0000256" key="7">
    <source>
        <dbReference type="ARBA" id="ARBA00022963"/>
    </source>
</evidence>
<dbReference type="InterPro" id="IPR002921">
    <property type="entry name" value="Fungal_lipase-type"/>
</dbReference>
<evidence type="ECO:0000256" key="1">
    <source>
        <dbReference type="ARBA" id="ARBA00004229"/>
    </source>
</evidence>
<proteinExistence type="inferred from homology"/>
<gene>
    <name evidence="12" type="ORF">KI387_028648</name>
    <name evidence="11" type="ORF">KI387_042139</name>
</gene>
<keyword evidence="8" id="KW-0443">Lipid metabolism</keyword>
<evidence type="ECO:0000256" key="3">
    <source>
        <dbReference type="ARBA" id="ARBA00022528"/>
    </source>
</evidence>
<evidence type="ECO:0000256" key="6">
    <source>
        <dbReference type="ARBA" id="ARBA00022946"/>
    </source>
</evidence>
<evidence type="ECO:0000313" key="11">
    <source>
        <dbReference type="EMBL" id="KAH9292677.1"/>
    </source>
</evidence>
<organism evidence="11 13">
    <name type="scientific">Taxus chinensis</name>
    <name type="common">Chinese yew</name>
    <name type="synonym">Taxus wallichiana var. chinensis</name>
    <dbReference type="NCBI Taxonomy" id="29808"/>
    <lineage>
        <taxon>Eukaryota</taxon>
        <taxon>Viridiplantae</taxon>
        <taxon>Streptophyta</taxon>
        <taxon>Embryophyta</taxon>
        <taxon>Tracheophyta</taxon>
        <taxon>Spermatophyta</taxon>
        <taxon>Pinopsida</taxon>
        <taxon>Pinidae</taxon>
        <taxon>Conifers II</taxon>
        <taxon>Cupressales</taxon>
        <taxon>Taxaceae</taxon>
        <taxon>Taxus</taxon>
    </lineage>
</organism>
<keyword evidence="5" id="KW-0378">Hydrolase</keyword>
<dbReference type="Proteomes" id="UP000824469">
    <property type="component" value="Unassembled WGS sequence"/>
</dbReference>
<dbReference type="SUPFAM" id="SSF53474">
    <property type="entry name" value="alpha/beta-Hydrolases"/>
    <property type="match status" value="1"/>
</dbReference>
<evidence type="ECO:0000256" key="2">
    <source>
        <dbReference type="ARBA" id="ARBA00010701"/>
    </source>
</evidence>
<dbReference type="EMBL" id="JAHRHJ020000010">
    <property type="protein sequence ID" value="KAH9296966.1"/>
    <property type="molecule type" value="Genomic_DNA"/>
</dbReference>
<protein>
    <recommendedName>
        <fullName evidence="10">Fungal lipase-type domain-containing protein</fullName>
    </recommendedName>
</protein>
<keyword evidence="13" id="KW-1185">Reference proteome</keyword>
<feature type="domain" description="Fungal lipase-type" evidence="10">
    <location>
        <begin position="163"/>
        <end position="334"/>
    </location>
</feature>
<comment type="subcellular location">
    <subcellularLocation>
        <location evidence="1">Plastid</location>
        <location evidence="1">Chloroplast</location>
    </subcellularLocation>
</comment>
<evidence type="ECO:0000256" key="4">
    <source>
        <dbReference type="ARBA" id="ARBA00022640"/>
    </source>
</evidence>
<feature type="region of interest" description="Disordered" evidence="9">
    <location>
        <begin position="12"/>
        <end position="36"/>
    </location>
</feature>
<keyword evidence="4" id="KW-0934">Plastid</keyword>
<comment type="similarity">
    <text evidence="2">Belongs to the AB hydrolase superfamily. Lipase family.</text>
</comment>
<accession>A0AA38F968</accession>
<dbReference type="GO" id="GO:0009507">
    <property type="term" value="C:chloroplast"/>
    <property type="evidence" value="ECO:0007669"/>
    <property type="project" value="UniProtKB-SubCell"/>
</dbReference>
<dbReference type="Pfam" id="PF01764">
    <property type="entry name" value="Lipase_3"/>
    <property type="match status" value="1"/>
</dbReference>
<dbReference type="OMA" id="RCANILD"/>
<evidence type="ECO:0000313" key="12">
    <source>
        <dbReference type="EMBL" id="KAH9296966.1"/>
    </source>
</evidence>
<dbReference type="EMBL" id="JAHRHJ020002597">
    <property type="protein sequence ID" value="KAH9292677.1"/>
    <property type="molecule type" value="Genomic_DNA"/>
</dbReference>
<evidence type="ECO:0000259" key="10">
    <source>
        <dbReference type="Pfam" id="PF01764"/>
    </source>
</evidence>
<dbReference type="GO" id="GO:0016042">
    <property type="term" value="P:lipid catabolic process"/>
    <property type="evidence" value="ECO:0007669"/>
    <property type="project" value="UniProtKB-KW"/>
</dbReference>
<dbReference type="Gene3D" id="3.40.50.1820">
    <property type="entry name" value="alpha/beta hydrolase"/>
    <property type="match status" value="1"/>
</dbReference>
<dbReference type="FunFam" id="3.40.50.1820:FF:000065">
    <property type="entry name" value="Phospholipase A1-II 3"/>
    <property type="match status" value="1"/>
</dbReference>
<dbReference type="PANTHER" id="PTHR31403">
    <property type="entry name" value="PHOSPHOLIPASE A1-IBETA2, CHLOROPLASTIC"/>
    <property type="match status" value="1"/>
</dbReference>
<reference evidence="11 13" key="1">
    <citation type="journal article" date="2021" name="Nat. Plants">
        <title>The Taxus genome provides insights into paclitaxel biosynthesis.</title>
        <authorList>
            <person name="Xiong X."/>
            <person name="Gou J."/>
            <person name="Liao Q."/>
            <person name="Li Y."/>
            <person name="Zhou Q."/>
            <person name="Bi G."/>
            <person name="Li C."/>
            <person name="Du R."/>
            <person name="Wang X."/>
            <person name="Sun T."/>
            <person name="Guo L."/>
            <person name="Liang H."/>
            <person name="Lu P."/>
            <person name="Wu Y."/>
            <person name="Zhang Z."/>
            <person name="Ro D.K."/>
            <person name="Shang Y."/>
            <person name="Huang S."/>
            <person name="Yan J."/>
        </authorList>
    </citation>
    <scope>NUCLEOTIDE SEQUENCE [LARGE SCALE GENOMIC DNA]</scope>
    <source>
        <strain evidence="11">Ta-2019</strain>
    </source>
</reference>